<dbReference type="PANTHER" id="PTHR45588:SF1">
    <property type="entry name" value="WW DOMAIN-CONTAINING PROTEIN"/>
    <property type="match status" value="1"/>
</dbReference>
<name>A0A9W9KFX9_9EURO</name>
<reference evidence="2" key="1">
    <citation type="submission" date="2022-11" db="EMBL/GenBank/DDBJ databases">
        <authorList>
            <person name="Petersen C."/>
        </authorList>
    </citation>
    <scope>NUCLEOTIDE SEQUENCE</scope>
    <source>
        <strain evidence="2">IBT 34128</strain>
    </source>
</reference>
<comment type="caution">
    <text evidence="2">The sequence shown here is derived from an EMBL/GenBank/DDBJ whole genome shotgun (WGS) entry which is preliminary data.</text>
</comment>
<reference evidence="2" key="2">
    <citation type="journal article" date="2023" name="IMA Fungus">
        <title>Comparative genomic study of the Penicillium genus elucidates a diverse pangenome and 15 lateral gene transfer events.</title>
        <authorList>
            <person name="Petersen C."/>
            <person name="Sorensen T."/>
            <person name="Nielsen M.R."/>
            <person name="Sondergaard T.E."/>
            <person name="Sorensen J.L."/>
            <person name="Fitzpatrick D.A."/>
            <person name="Frisvad J.C."/>
            <person name="Nielsen K.L."/>
        </authorList>
    </citation>
    <scope>NUCLEOTIDE SEQUENCE</scope>
    <source>
        <strain evidence="2">IBT 34128</strain>
    </source>
</reference>
<dbReference type="OrthoDB" id="4509425at2759"/>
<feature type="compositionally biased region" description="Polar residues" evidence="1">
    <location>
        <begin position="16"/>
        <end position="27"/>
    </location>
</feature>
<sequence length="174" mass="19546">MTKPIDASSKPIAHDSPSQPQETSMKQIPSGKTAARVPVSRRDHPNRLVDILKVATAMLDGEIEYRRANYASAFEHLCEAIRHDDALLYTEPRGWMLPTRHAYAEDLGLDPTLTRAHQHPDSVWALHGFHECLVRLGRLAEARIIKPRLDFASSVADVEIRSSCFFCVGWGAEY</sequence>
<evidence type="ECO:0000313" key="2">
    <source>
        <dbReference type="EMBL" id="KAJ5105044.1"/>
    </source>
</evidence>
<organism evidence="2 3">
    <name type="scientific">Penicillium alfredii</name>
    <dbReference type="NCBI Taxonomy" id="1506179"/>
    <lineage>
        <taxon>Eukaryota</taxon>
        <taxon>Fungi</taxon>
        <taxon>Dikarya</taxon>
        <taxon>Ascomycota</taxon>
        <taxon>Pezizomycotina</taxon>
        <taxon>Eurotiomycetes</taxon>
        <taxon>Eurotiomycetidae</taxon>
        <taxon>Eurotiales</taxon>
        <taxon>Aspergillaceae</taxon>
        <taxon>Penicillium</taxon>
    </lineage>
</organism>
<dbReference type="Proteomes" id="UP001141434">
    <property type="component" value="Unassembled WGS sequence"/>
</dbReference>
<evidence type="ECO:0000313" key="3">
    <source>
        <dbReference type="Proteomes" id="UP001141434"/>
    </source>
</evidence>
<dbReference type="PANTHER" id="PTHR45588">
    <property type="entry name" value="TPR DOMAIN-CONTAINING PROTEIN"/>
    <property type="match status" value="1"/>
</dbReference>
<dbReference type="GeneID" id="81392141"/>
<keyword evidence="3" id="KW-1185">Reference proteome</keyword>
<accession>A0A9W9KFX9</accession>
<protein>
    <submittedName>
        <fullName evidence="2">TPR domain protein</fullName>
    </submittedName>
</protein>
<dbReference type="EMBL" id="JAPMSZ010000004">
    <property type="protein sequence ID" value="KAJ5105044.1"/>
    <property type="molecule type" value="Genomic_DNA"/>
</dbReference>
<gene>
    <name evidence="2" type="ORF">NUU61_002391</name>
</gene>
<proteinExistence type="predicted"/>
<feature type="region of interest" description="Disordered" evidence="1">
    <location>
        <begin position="1"/>
        <end position="40"/>
    </location>
</feature>
<dbReference type="AlphaFoldDB" id="A0A9W9KFX9"/>
<evidence type="ECO:0000256" key="1">
    <source>
        <dbReference type="SAM" id="MobiDB-lite"/>
    </source>
</evidence>
<dbReference type="RefSeq" id="XP_056514040.1">
    <property type="nucleotide sequence ID" value="XM_056652973.1"/>
</dbReference>